<dbReference type="EMBL" id="CYPW01000002">
    <property type="protein sequence ID" value="CUH50764.1"/>
    <property type="molecule type" value="Genomic_DNA"/>
</dbReference>
<dbReference type="STRING" id="321267.SHM7688_00193"/>
<dbReference type="RefSeq" id="WP_058238158.1">
    <property type="nucleotide sequence ID" value="NZ_CYPW01000002.1"/>
</dbReference>
<name>A0A0N7LRG6_9RHOB</name>
<keyword evidence="1" id="KW-0175">Coiled coil</keyword>
<dbReference type="Proteomes" id="UP000054823">
    <property type="component" value="Unassembled WGS sequence"/>
</dbReference>
<dbReference type="AlphaFoldDB" id="A0A0N7LRG6"/>
<evidence type="ECO:0000313" key="3">
    <source>
        <dbReference type="Proteomes" id="UP000054823"/>
    </source>
</evidence>
<reference evidence="2 3" key="1">
    <citation type="submission" date="2015-09" db="EMBL/GenBank/DDBJ databases">
        <authorList>
            <consortium name="Swine Surveillance"/>
        </authorList>
    </citation>
    <scope>NUCLEOTIDE SEQUENCE [LARGE SCALE GENOMIC DNA]</scope>
    <source>
        <strain evidence="2 3">CECT 7688</strain>
    </source>
</reference>
<sequence>MKKLKFKKLWLLSTKERKARKIDLDDNVTAVVADNEYGKSSLVKSLYATLGADPQKTPESWTAANVSSLLNFSIDQDEFYMLRFGPVFALFNDRKEPLWAVNGITKGLAPKLSKMVDFQVELTTKQGGVASPIPALCFMPFYIDQDRGWTESWESFSGTGFIKGYKDIVANFHTGMRPKEYYQAKSQKDEAAAKLTGLRKERDALNRARERVSAKRSSVGIAFEPEVFADRIQDLLKEQNALQSSYDEIKTKVAELQSSRSIALEEMQIAKRILSELEEDIKFLKKEDESEIICPTCNTVHLNDFSNRYGLMNDADACREIYVTSVANAEKLSSDIKNAMVPTIRLNERIAKITSILETVRGEMKLRDMLKDESERMVDAVFLDESKELDEEVGKADQSIASANAEMKKYDDRKHKKEITDYYVKKMVEFCKELDIVNVPSSVYKKIRPTISEAGSSQPRLFLAYNYAILHTIAKFSTGCFAPIVIDTPKQQDPDSARAKSAIEFCIKHKPKGAQLIIASGSMHAVEFAGRTIEPQKKHSVLEETQFSSVHEFMDPFIKSAMD</sequence>
<evidence type="ECO:0000313" key="2">
    <source>
        <dbReference type="EMBL" id="CUH50764.1"/>
    </source>
</evidence>
<organism evidence="2 3">
    <name type="scientific">Shimia marina</name>
    <dbReference type="NCBI Taxonomy" id="321267"/>
    <lineage>
        <taxon>Bacteria</taxon>
        <taxon>Pseudomonadati</taxon>
        <taxon>Pseudomonadota</taxon>
        <taxon>Alphaproteobacteria</taxon>
        <taxon>Rhodobacterales</taxon>
        <taxon>Roseobacteraceae</taxon>
    </lineage>
</organism>
<dbReference type="Gene3D" id="3.40.50.300">
    <property type="entry name" value="P-loop containing nucleotide triphosphate hydrolases"/>
    <property type="match status" value="1"/>
</dbReference>
<accession>A0A0N7LRG6</accession>
<gene>
    <name evidence="2" type="ORF">SHM7688_00193</name>
</gene>
<evidence type="ECO:0008006" key="4">
    <source>
        <dbReference type="Google" id="ProtNLM"/>
    </source>
</evidence>
<proteinExistence type="predicted"/>
<evidence type="ECO:0000256" key="1">
    <source>
        <dbReference type="SAM" id="Coils"/>
    </source>
</evidence>
<feature type="coiled-coil region" evidence="1">
    <location>
        <begin position="188"/>
        <end position="287"/>
    </location>
</feature>
<dbReference type="OrthoDB" id="8107482at2"/>
<dbReference type="InterPro" id="IPR027417">
    <property type="entry name" value="P-loop_NTPase"/>
</dbReference>
<keyword evidence="3" id="KW-1185">Reference proteome</keyword>
<protein>
    <recommendedName>
        <fullName evidence="4">Chromosome segregation protein</fullName>
    </recommendedName>
</protein>